<dbReference type="InterPro" id="IPR013154">
    <property type="entry name" value="ADH-like_N"/>
</dbReference>
<dbReference type="CDD" id="cd08956">
    <property type="entry name" value="KR_3_FAS_SDR_x"/>
    <property type="match status" value="2"/>
</dbReference>
<dbReference type="InterPro" id="IPR016039">
    <property type="entry name" value="Thiolase-like"/>
</dbReference>
<dbReference type="SUPFAM" id="SSF51735">
    <property type="entry name" value="NAD(P)-binding Rossmann-fold domains"/>
    <property type="match status" value="5"/>
</dbReference>
<dbReference type="SUPFAM" id="SSF55048">
    <property type="entry name" value="Probable ACP-binding domain of malonyl-CoA ACP transacylase"/>
    <property type="match status" value="2"/>
</dbReference>
<keyword evidence="2" id="KW-0597">Phosphoprotein</keyword>
<dbReference type="InterPro" id="IPR057326">
    <property type="entry name" value="KR_dom"/>
</dbReference>
<dbReference type="SUPFAM" id="SSF47336">
    <property type="entry name" value="ACP-like"/>
    <property type="match status" value="2"/>
</dbReference>
<dbReference type="InterPro" id="IPR014043">
    <property type="entry name" value="Acyl_transferase_dom"/>
</dbReference>
<sequence>MDRSEKLRAYLEKTMASLASAKERLRAIEERAREPIAIVSMACRFPGGADTPEKLWDVLVEARDVITEVPASRWDLERFYDPDPDAPGKTYSRWGGFVGDVERFDAAFFGISPREAVGIDPQERWLLEIAWEALERAGIRAGNLAGANAGVYVGMSGSEYQTEALSHPERIDAYTLTGASPSTIVGRLAYWLGLRGPAMALDTACSSSLVAVHTACQALRHGECDWALAGGVSALMAPEGYVAFSRLKALSPTGRCRTFSADADGYVRAEGGGILLLKRLSDAQRDGDRILALVRGSAVNQDGRSQGLTAPSGLAQEAVIRTALARASIDAATVDMVECHGTGTSLGDPIEVEALAAVYESGRPVEKPLILGSIKSNIGHTEAAAGVAGLIKTVLALQHAQIPRSLHVATPNAHIPWDRLCVKVATEHLAWPARDGARRGAVSSFGFSGTNAHVIVEEAPAAPPEEAGESERDYPLLMSGAEEKAVREQAGRWGKWLGEHPETRWEDVVRTAALGRTHHEVRAVVMASNVEQAREGLEALGRGEAHAAVTEGRARALGRMVFVYPGQGSQWEGMGKTLLERSEVFAGAVRACDEALRKWTGWSVESVLRGEAGAESLERVEVVQPALFAMAVGLTAMWRAWGVEPDAVVGHSQGEVAAAYVSGALTLEAASEVVAVRSGLVGTIAGRGGMAVIERGVEEVSRQLELNGDGLSIAVVNTESSTVVSGEAGGVSRLVEAYEREGVFARKVKVDYASHSEQVEPLREEMREKLKGIRGRETDVEFYSTVSGEATSGAALDGEYWWRNLREPVRLDRAMKRLLSEGYGVFVEVSAHPVLGLALTEGSSGGVVVGSLERGAGGEGALLRNLGRLHAQGYGVDWENVLGARRGAWADLPTYAFQRQRYWLDSPRRMSHSLLDADAPDRYRITWTAATLENAEWTSDAHAVLGGDGSLARALGVRAIARVEDLCAPSDEATPPRRLVVDLTAQHDTVVAGAHRVAGELVSLLQRWLAAPALEKTELVVMTRGAIAATPEDPVEGLAASTAWGLLRSVRTEHPDRRLRVVDAGAEDWTAQRDLLRRAIATDDEPELVVRAPRVLTPGWHPMTDADRAGASPIALDPNGAVLITGGTGELGRALTHHLVSTHGVRHLVLTSRRGEDAPDASALRASLLAAGAQTVQLVACDASDRGAWAPLVSALRAERSLTAVFHLAGVLDDAVVTGLTPAQVERVLRPKVDGAWLLYEATKAAPLAAFVLFSSVVGSLGNPGQANYAAANAFLDALAGHLRARGVPAMSLAWGVWESSGLGMTSHLGAPDLERLKRRGITPLSRPRALALLDRALAHPTATQVLAALDPAAWPFQPQARSAPQANPRVEASALRARLAPLPEAERRDVLLDLVRTEAAAVLGLPRAAQLPLDKSLKEHGLDSLMALELRNRLSARSETALPATLAFDHPTPRAMADMLMRRAFAEPAPQLALPAAPRTAHDEPVAIVSMACRYPGGADDPRKMWELLSAGRDAIGPFPQGRGWDLEGLYDPDPDAPGKSTTQYGGFLYDADRFDPAFFGISPREAERIDPQQRLLLECAWEALERAGIAPHSLEESATGVFVGLAHTDYGGRFVHRLESFDGHLVTGNFLSVGSGRIAYTLGLKGPAVTVDTACSSSLVSMHLACTSLRAGECDLALAGGAQVMATPMVFVEFSRQRGIAPDGRCKPFGAGADGVGWAEGCGMLVLKRLSDAHRDGDPVLAVIRGSAVNQDGRSQGLTAPNGPSQQAVIERALAVAGLTAADIDAVEAHGTGTRLGDPIEAQALLATYGKAHSAERPLWLGSIKSNIGHPQVAAGVAGVIKMVLALEHGELPATLHAYPPSPHVDWSHGHIALLDASTPWPRTGTPRRAGVSSFGVSGTNAHVILEEAPARPANAAAHAKVAPAPSILPLLLSGHDETALRAQARRLLEHVRANPHARTLDLAASLATTRTHLPARLAWPVPSDASTATWTESLASFANGGPPPTRASQTPHEPSAGKLAVLFTGQGSHRAGMGRELYGKYEAFRESLDAVFEEMSKHLEKPLKEVMFAEAGTQNAELLEQTQWAQPALFALEVALYRQWEAWGVRADVFLGHSVGELVAAHVSGVLELGDACELVAARGRLMGELPSGGAMASVEASEAEVSLLLGKYGVSLASVNAAKQVVVSGEASAVESLSEELRAGGARVKRLSVSHAFHSSQMEPMQEAYGRVARKMKYGAPRTGIVSGVTGERTELGSAEYWVRQVREPVRFADGLRALDRAGVTTYLECGPQGILSGLGAESISPERGTFVPSQRKERGEEDSLMQAVCALHAQGHAVDWKAVFAGTGAERVELPTYAFQRQRYWLEAPRAQEARAGQTVDHPWLTSAVRLADRDGYVLSGRLSTEEHPWVLDHVVAGTALLPGTAFMELAWVAAEVVGAAAVAEVTFTSPLVLDPCACIELQVTIGEPDVHARRSFTIYSRPAGNEHAPWTPHAHGALGEDVEARTDPMPSWANEPWPPSGAEPIDMSEWLDTVDAWIGPAFRGVVSAWRHGRTIYSDVAPPDAVKDRAHEYRLHPALLDATLRAFLKVLLRAEAREGQPLPFACSNLALRAPGGSSLRARVIVCDDADGITTSMDLAGADGEAVARIGSFRARWATAEQLREITAANPVHRDLYLVAWIEVTLDETTWRPSDHVVLGGDGSLAAALGVRAFANFADLSTALAGDVAPPRRLVIDLTACDAAAPLEMMHAAAQTALSRVQSCLASPDLASSELVVVTRGAVATAADDRVTAPAAAAWGLLRALRVEHPDRTLRALDLGHDLDDALLRRAMSTQEPELAVRAVVRAPRLEPANPTGRTALPAPASNACQLRVRTRGSFEGLELAESLAATRPLEPGHVRIAVRAAGLNFRDVLNALGTYRGDMGPLGFEAAGLVMDVGAGVTHLAQGDRVMGLVQGAMATHAIVDARLLAPIPRGLSFAEAATVPVAFLTALHGLRGLGELKSGERVLVHAAAGGVGMAAVQLARLWGAEVFATASPSKWPALHRMGLDPEHIASSRTLAFAETFRTVTNGQGVDVVLDALAGEFVDASLRLLSPGGRFVEMGKSDIRDAERVSQEHPGVRYTAFDLLDAGPDRIQEMLRELAPLFEQGALSPLPYTAYDLRHAPQAFRFMANARHVGKLVLVPPAALDPNGTVLITGGTGELGRHVAQHLVETHGAQHVVLTSRRGMDAPHAASLLRDLRDAGARTVRIVACDAANRDDLAGVLGTIPPAHPLTAIVHAAGVLEDGVATQLTAEQLARVLRPKIDGAWHLYELTKETPLSAFVLFSSVAGILGSSGQANYACANALLDALAGSLRAQGAPVMSLAWGFWEKGHLGMTAHLGASDLARLKRQGIAPMPVARALGLLDRALSHPEATLVPASLDLAALARHGAVPSMLRGMIRTTPRKAADANLAALPKAQRERAVLALVRSEVATVLALEGADAVAVDKPLKHLGLDSLTAVELRNRLKLQTGTDLPATLAFDHPTPKRVAEYLLTQLAGGQEDPPENDPMLAHMGDDDLARLLLDLTGGAQ</sequence>
<dbReference type="Proteomes" id="UP001379533">
    <property type="component" value="Chromosome"/>
</dbReference>
<dbReference type="SMART" id="SM01294">
    <property type="entry name" value="PKS_PP_betabranch"/>
    <property type="match status" value="1"/>
</dbReference>
<feature type="region of interest" description="N-terminal hotdog fold" evidence="5">
    <location>
        <begin position="2383"/>
        <end position="2507"/>
    </location>
</feature>
<feature type="active site" description="Proton acceptor; for dehydratase activity" evidence="5">
    <location>
        <position position="2415"/>
    </location>
</feature>
<evidence type="ECO:0000313" key="10">
    <source>
        <dbReference type="Proteomes" id="UP001379533"/>
    </source>
</evidence>
<dbReference type="InterPro" id="IPR016035">
    <property type="entry name" value="Acyl_Trfase/lysoPLipase"/>
</dbReference>
<dbReference type="InterPro" id="IPR013968">
    <property type="entry name" value="PKS_KR"/>
</dbReference>
<dbReference type="SUPFAM" id="SSF52151">
    <property type="entry name" value="FabD/lysophospholipase-like"/>
    <property type="match status" value="2"/>
</dbReference>
<dbReference type="Gene3D" id="3.90.180.10">
    <property type="entry name" value="Medium-chain alcohol dehydrogenases, catalytic domain"/>
    <property type="match status" value="1"/>
</dbReference>
<dbReference type="CDD" id="cd00833">
    <property type="entry name" value="PKS"/>
    <property type="match status" value="2"/>
</dbReference>
<dbReference type="InterPro" id="IPR016036">
    <property type="entry name" value="Malonyl_transacylase_ACP-bd"/>
</dbReference>
<dbReference type="PROSITE" id="PS00012">
    <property type="entry name" value="PHOSPHOPANTETHEINE"/>
    <property type="match status" value="1"/>
</dbReference>
<keyword evidence="4" id="KW-0511">Multifunctional enzyme</keyword>
<reference evidence="9 10" key="1">
    <citation type="submission" date="2021-12" db="EMBL/GenBank/DDBJ databases">
        <title>Discovery of the Pendulisporaceae a myxobacterial family with distinct sporulation behavior and unique specialized metabolism.</title>
        <authorList>
            <person name="Garcia R."/>
            <person name="Popoff A."/>
            <person name="Bader C.D."/>
            <person name="Loehr J."/>
            <person name="Walesch S."/>
            <person name="Walt C."/>
            <person name="Boldt J."/>
            <person name="Bunk B."/>
            <person name="Haeckl F.J.F.P.J."/>
            <person name="Gunesch A.P."/>
            <person name="Birkelbach J."/>
            <person name="Nuebel U."/>
            <person name="Pietschmann T."/>
            <person name="Bach T."/>
            <person name="Mueller R."/>
        </authorList>
    </citation>
    <scope>NUCLEOTIDE SEQUENCE [LARGE SCALE GENOMIC DNA]</scope>
    <source>
        <strain evidence="9 10">MSr12523</strain>
    </source>
</reference>
<dbReference type="Pfam" id="PF13602">
    <property type="entry name" value="ADH_zinc_N_2"/>
    <property type="match status" value="1"/>
</dbReference>
<dbReference type="EMBL" id="CP089982">
    <property type="protein sequence ID" value="WXA89898.1"/>
    <property type="molecule type" value="Genomic_DNA"/>
</dbReference>
<dbReference type="InterPro" id="IPR055123">
    <property type="entry name" value="SpnB-like_Rossmann"/>
</dbReference>
<feature type="domain" description="Carrier" evidence="6">
    <location>
        <begin position="3464"/>
        <end position="3539"/>
    </location>
</feature>
<dbReference type="InterPro" id="IPR050091">
    <property type="entry name" value="PKS_NRPS_Biosynth_Enz"/>
</dbReference>
<evidence type="ECO:0000256" key="1">
    <source>
        <dbReference type="ARBA" id="ARBA00022450"/>
    </source>
</evidence>
<dbReference type="InterPro" id="IPR020841">
    <property type="entry name" value="PKS_Beta-ketoAc_synthase_dom"/>
</dbReference>
<dbReference type="Pfam" id="PF00698">
    <property type="entry name" value="Acyl_transf_1"/>
    <property type="match status" value="2"/>
</dbReference>
<dbReference type="Gene3D" id="3.30.70.3290">
    <property type="match status" value="2"/>
</dbReference>
<evidence type="ECO:0000313" key="9">
    <source>
        <dbReference type="EMBL" id="WXA89898.1"/>
    </source>
</evidence>
<protein>
    <submittedName>
        <fullName evidence="9">SDR family NAD(P)-dependent oxidoreductase</fullName>
    </submittedName>
</protein>
<dbReference type="InterPro" id="IPR036736">
    <property type="entry name" value="ACP-like_sf"/>
</dbReference>
<name>A0ABZ2JTT3_9BACT</name>
<evidence type="ECO:0000256" key="2">
    <source>
        <dbReference type="ARBA" id="ARBA00022553"/>
    </source>
</evidence>
<dbReference type="Gene3D" id="3.40.50.720">
    <property type="entry name" value="NAD(P)-binding Rossmann-like Domain"/>
    <property type="match status" value="2"/>
</dbReference>
<dbReference type="Pfam" id="PF08240">
    <property type="entry name" value="ADH_N"/>
    <property type="match status" value="1"/>
</dbReference>
<dbReference type="CDD" id="cd05195">
    <property type="entry name" value="enoyl_red"/>
    <property type="match status" value="1"/>
</dbReference>
<dbReference type="PROSITE" id="PS00606">
    <property type="entry name" value="KS3_1"/>
    <property type="match status" value="2"/>
</dbReference>
<accession>A0ABZ2JTT3</accession>
<dbReference type="InterPro" id="IPR002364">
    <property type="entry name" value="Quin_OxRdtase/zeta-crystal_CS"/>
</dbReference>
<dbReference type="Pfam" id="PF00109">
    <property type="entry name" value="ketoacyl-synt"/>
    <property type="match status" value="2"/>
</dbReference>
<dbReference type="SMART" id="SM00829">
    <property type="entry name" value="PKS_ER"/>
    <property type="match status" value="1"/>
</dbReference>
<evidence type="ECO:0000259" key="8">
    <source>
        <dbReference type="PROSITE" id="PS52019"/>
    </source>
</evidence>
<dbReference type="Pfam" id="PF14765">
    <property type="entry name" value="PS-DH"/>
    <property type="match status" value="1"/>
</dbReference>
<dbReference type="Gene3D" id="3.40.50.11460">
    <property type="match status" value="1"/>
</dbReference>
<dbReference type="PANTHER" id="PTHR43775:SF51">
    <property type="entry name" value="INACTIVE PHENOLPHTHIOCEROL SYNTHESIS POLYKETIDE SYNTHASE TYPE I PKS1-RELATED"/>
    <property type="match status" value="1"/>
</dbReference>
<dbReference type="InterPro" id="IPR020843">
    <property type="entry name" value="ER"/>
</dbReference>
<evidence type="ECO:0000256" key="4">
    <source>
        <dbReference type="ARBA" id="ARBA00023268"/>
    </source>
</evidence>
<dbReference type="SUPFAM" id="SSF50129">
    <property type="entry name" value="GroES-like"/>
    <property type="match status" value="1"/>
</dbReference>
<dbReference type="SUPFAM" id="SSF53901">
    <property type="entry name" value="Thiolase-like"/>
    <property type="match status" value="2"/>
</dbReference>
<feature type="active site" description="Proton donor; for dehydratase activity" evidence="5">
    <location>
        <position position="2582"/>
    </location>
</feature>
<dbReference type="InterPro" id="IPR006162">
    <property type="entry name" value="Ppantetheine_attach_site"/>
</dbReference>
<dbReference type="InterPro" id="IPR049551">
    <property type="entry name" value="PKS_DH_C"/>
</dbReference>
<dbReference type="InterPro" id="IPR032821">
    <property type="entry name" value="PKS_assoc"/>
</dbReference>
<dbReference type="PROSITE" id="PS52019">
    <property type="entry name" value="PKS_MFAS_DH"/>
    <property type="match status" value="1"/>
</dbReference>
<dbReference type="Gene3D" id="1.10.1200.10">
    <property type="entry name" value="ACP-like"/>
    <property type="match status" value="2"/>
</dbReference>
<dbReference type="Gene3D" id="3.40.47.10">
    <property type="match status" value="2"/>
</dbReference>
<dbReference type="InterPro" id="IPR042104">
    <property type="entry name" value="PKS_dehydratase_sf"/>
</dbReference>
<proteinExistence type="predicted"/>
<evidence type="ECO:0000256" key="3">
    <source>
        <dbReference type="ARBA" id="ARBA00022679"/>
    </source>
</evidence>
<dbReference type="InterPro" id="IPR001227">
    <property type="entry name" value="Ac_transferase_dom_sf"/>
</dbReference>
<feature type="domain" description="Carrier" evidence="6">
    <location>
        <begin position="1390"/>
        <end position="1465"/>
    </location>
</feature>
<organism evidence="9 10">
    <name type="scientific">Pendulispora brunnea</name>
    <dbReference type="NCBI Taxonomy" id="2905690"/>
    <lineage>
        <taxon>Bacteria</taxon>
        <taxon>Pseudomonadati</taxon>
        <taxon>Myxococcota</taxon>
        <taxon>Myxococcia</taxon>
        <taxon>Myxococcales</taxon>
        <taxon>Sorangiineae</taxon>
        <taxon>Pendulisporaceae</taxon>
        <taxon>Pendulispora</taxon>
    </lineage>
</organism>
<dbReference type="Pfam" id="PF22953">
    <property type="entry name" value="SpnB_Rossmann"/>
    <property type="match status" value="1"/>
</dbReference>
<dbReference type="InterPro" id="IPR009081">
    <property type="entry name" value="PP-bd_ACP"/>
</dbReference>
<dbReference type="Pfam" id="PF21089">
    <property type="entry name" value="PKS_DH_N"/>
    <property type="match status" value="1"/>
</dbReference>
<dbReference type="SMART" id="SM00823">
    <property type="entry name" value="PKS_PP"/>
    <property type="match status" value="2"/>
</dbReference>
<dbReference type="InterPro" id="IPR049900">
    <property type="entry name" value="PKS_mFAS_DH"/>
</dbReference>
<keyword evidence="3" id="KW-0808">Transferase</keyword>
<dbReference type="InterPro" id="IPR036291">
    <property type="entry name" value="NAD(P)-bd_dom_sf"/>
</dbReference>
<evidence type="ECO:0000259" key="6">
    <source>
        <dbReference type="PROSITE" id="PS50075"/>
    </source>
</evidence>
<dbReference type="Gene3D" id="3.40.366.10">
    <property type="entry name" value="Malonyl-Coenzyme A Acyl Carrier Protein, domain 2"/>
    <property type="match status" value="2"/>
</dbReference>
<dbReference type="Pfam" id="PF08659">
    <property type="entry name" value="KR"/>
    <property type="match status" value="2"/>
</dbReference>
<dbReference type="SMART" id="SM00827">
    <property type="entry name" value="PKS_AT"/>
    <property type="match status" value="2"/>
</dbReference>
<evidence type="ECO:0000259" key="7">
    <source>
        <dbReference type="PROSITE" id="PS52004"/>
    </source>
</evidence>
<feature type="domain" description="PKS/mFAS DH" evidence="8">
    <location>
        <begin position="2383"/>
        <end position="2664"/>
    </location>
</feature>
<dbReference type="Pfam" id="PF00550">
    <property type="entry name" value="PP-binding"/>
    <property type="match status" value="2"/>
</dbReference>
<dbReference type="InterPro" id="IPR049552">
    <property type="entry name" value="PKS_DH_N"/>
</dbReference>
<dbReference type="Pfam" id="PF16197">
    <property type="entry name" value="KAsynt_C_assoc"/>
    <property type="match status" value="2"/>
</dbReference>
<feature type="domain" description="Ketosynthase family 3 (KS3)" evidence="7">
    <location>
        <begin position="1484"/>
        <end position="1910"/>
    </location>
</feature>
<dbReference type="PANTHER" id="PTHR43775">
    <property type="entry name" value="FATTY ACID SYNTHASE"/>
    <property type="match status" value="1"/>
</dbReference>
<dbReference type="InterPro" id="IPR011032">
    <property type="entry name" value="GroES-like_sf"/>
</dbReference>
<dbReference type="InterPro" id="IPR020806">
    <property type="entry name" value="PKS_PP-bd"/>
</dbReference>
<dbReference type="PROSITE" id="PS50075">
    <property type="entry name" value="CARRIER"/>
    <property type="match status" value="2"/>
</dbReference>
<dbReference type="InterPro" id="IPR020807">
    <property type="entry name" value="PKS_DH"/>
</dbReference>
<dbReference type="PROSITE" id="PS01162">
    <property type="entry name" value="QOR_ZETA_CRYSTAL"/>
    <property type="match status" value="1"/>
</dbReference>
<gene>
    <name evidence="9" type="ORF">LZC95_25755</name>
</gene>
<keyword evidence="10" id="KW-1185">Reference proteome</keyword>
<dbReference type="InterPro" id="IPR018201">
    <property type="entry name" value="Ketoacyl_synth_AS"/>
</dbReference>
<feature type="domain" description="Ketosynthase family 3 (KS3)" evidence="7">
    <location>
        <begin position="33"/>
        <end position="458"/>
    </location>
</feature>
<dbReference type="Pfam" id="PF02801">
    <property type="entry name" value="Ketoacyl-synt_C"/>
    <property type="match status" value="2"/>
</dbReference>
<dbReference type="SMART" id="SM00825">
    <property type="entry name" value="PKS_KS"/>
    <property type="match status" value="2"/>
</dbReference>
<dbReference type="PROSITE" id="PS52004">
    <property type="entry name" value="KS3_2"/>
    <property type="match status" value="2"/>
</dbReference>
<dbReference type="InterPro" id="IPR014031">
    <property type="entry name" value="Ketoacyl_synth_C"/>
</dbReference>
<dbReference type="RefSeq" id="WP_394840512.1">
    <property type="nucleotide sequence ID" value="NZ_CP089982.1"/>
</dbReference>
<feature type="region of interest" description="C-terminal hotdog fold" evidence="5">
    <location>
        <begin position="2524"/>
        <end position="2664"/>
    </location>
</feature>
<evidence type="ECO:0000256" key="5">
    <source>
        <dbReference type="PROSITE-ProRule" id="PRU01363"/>
    </source>
</evidence>
<keyword evidence="1" id="KW-0596">Phosphopantetheine</keyword>
<dbReference type="Gene3D" id="3.10.129.110">
    <property type="entry name" value="Polyketide synthase dehydratase"/>
    <property type="match status" value="1"/>
</dbReference>
<dbReference type="SMART" id="SM00826">
    <property type="entry name" value="PKS_DH"/>
    <property type="match status" value="1"/>
</dbReference>
<dbReference type="SMART" id="SM00822">
    <property type="entry name" value="PKS_KR"/>
    <property type="match status" value="2"/>
</dbReference>
<dbReference type="InterPro" id="IPR014030">
    <property type="entry name" value="Ketoacyl_synth_N"/>
</dbReference>